<dbReference type="Pfam" id="PF03061">
    <property type="entry name" value="4HBT"/>
    <property type="match status" value="1"/>
</dbReference>
<gene>
    <name evidence="3" type="ORF">JOF55_000054</name>
</gene>
<reference evidence="3" key="1">
    <citation type="submission" date="2023-07" db="EMBL/GenBank/DDBJ databases">
        <title>Sequencing the genomes of 1000 actinobacteria strains.</title>
        <authorList>
            <person name="Klenk H.-P."/>
        </authorList>
    </citation>
    <scope>NUCLEOTIDE SEQUENCE</scope>
    <source>
        <strain evidence="3">DSM 45977</strain>
    </source>
</reference>
<evidence type="ECO:0000313" key="4">
    <source>
        <dbReference type="Proteomes" id="UP001180845"/>
    </source>
</evidence>
<dbReference type="EMBL" id="JAVDXW010000001">
    <property type="protein sequence ID" value="MDR7299873.1"/>
    <property type="molecule type" value="Genomic_DNA"/>
</dbReference>
<evidence type="ECO:0000259" key="2">
    <source>
        <dbReference type="Pfam" id="PF03061"/>
    </source>
</evidence>
<comment type="caution">
    <text evidence="3">The sequence shown here is derived from an EMBL/GenBank/DDBJ whole genome shotgun (WGS) entry which is preliminary data.</text>
</comment>
<proteinExistence type="predicted"/>
<organism evidence="3 4">
    <name type="scientific">Haloactinomyces albus</name>
    <dbReference type="NCBI Taxonomy" id="1352928"/>
    <lineage>
        <taxon>Bacteria</taxon>
        <taxon>Bacillati</taxon>
        <taxon>Actinomycetota</taxon>
        <taxon>Actinomycetes</taxon>
        <taxon>Actinopolysporales</taxon>
        <taxon>Actinopolysporaceae</taxon>
        <taxon>Haloactinomyces</taxon>
    </lineage>
</organism>
<dbReference type="PANTHER" id="PTHR43240:SF8">
    <property type="entry name" value="PHENYLACETIC ACID DEGRADATION-RELATED PROTEIN"/>
    <property type="match status" value="1"/>
</dbReference>
<dbReference type="InterPro" id="IPR003736">
    <property type="entry name" value="PAAI_dom"/>
</dbReference>
<dbReference type="RefSeq" id="WP_310267688.1">
    <property type="nucleotide sequence ID" value="NZ_JAVDXW010000001.1"/>
</dbReference>
<evidence type="ECO:0000256" key="1">
    <source>
        <dbReference type="ARBA" id="ARBA00022801"/>
    </source>
</evidence>
<evidence type="ECO:0000313" key="3">
    <source>
        <dbReference type="EMBL" id="MDR7299873.1"/>
    </source>
</evidence>
<feature type="domain" description="Thioesterase" evidence="2">
    <location>
        <begin position="48"/>
        <end position="124"/>
    </location>
</feature>
<dbReference type="SUPFAM" id="SSF54637">
    <property type="entry name" value="Thioesterase/thiol ester dehydrase-isomerase"/>
    <property type="match status" value="1"/>
</dbReference>
<dbReference type="InterPro" id="IPR006683">
    <property type="entry name" value="Thioestr_dom"/>
</dbReference>
<dbReference type="InterPro" id="IPR029069">
    <property type="entry name" value="HotDog_dom_sf"/>
</dbReference>
<dbReference type="Proteomes" id="UP001180845">
    <property type="component" value="Unassembled WGS sequence"/>
</dbReference>
<protein>
    <submittedName>
        <fullName evidence="3">Uncharacterized protein (TIGR00369 family)</fullName>
    </submittedName>
</protein>
<dbReference type="GO" id="GO:0005829">
    <property type="term" value="C:cytosol"/>
    <property type="evidence" value="ECO:0007669"/>
    <property type="project" value="TreeGrafter"/>
</dbReference>
<dbReference type="AlphaFoldDB" id="A0AAE3ZA11"/>
<keyword evidence="4" id="KW-1185">Reference proteome</keyword>
<sequence>MTDTPSDQTHLLIATMPFAESLGIQLDSAESHEVRGHVDWAAHRCTLGGFLHGGVIMSLADSLGAICAYLHLADGATTSTIESSSNFFRGIQTGSLHGVCRPLHAGRTTIAVQTDLFDDQQRRIAQTTQTQMVLTEQE</sequence>
<name>A0AAE3ZA11_9ACTN</name>
<keyword evidence="1" id="KW-0378">Hydrolase</keyword>
<accession>A0AAE3ZA11</accession>
<dbReference type="CDD" id="cd03443">
    <property type="entry name" value="PaaI_thioesterase"/>
    <property type="match status" value="1"/>
</dbReference>
<dbReference type="GO" id="GO:0061522">
    <property type="term" value="F:1,4-dihydroxy-2-naphthoyl-CoA thioesterase activity"/>
    <property type="evidence" value="ECO:0007669"/>
    <property type="project" value="TreeGrafter"/>
</dbReference>
<dbReference type="NCBIfam" id="TIGR00369">
    <property type="entry name" value="unchar_dom_1"/>
    <property type="match status" value="1"/>
</dbReference>
<dbReference type="PANTHER" id="PTHR43240">
    <property type="entry name" value="1,4-DIHYDROXY-2-NAPHTHOYL-COA THIOESTERASE 1"/>
    <property type="match status" value="1"/>
</dbReference>
<dbReference type="Gene3D" id="3.10.129.10">
    <property type="entry name" value="Hotdog Thioesterase"/>
    <property type="match status" value="1"/>
</dbReference>